<proteinExistence type="inferred from homology"/>
<comment type="caution">
    <text evidence="8">The sequence shown here is derived from an EMBL/GenBank/DDBJ whole genome shotgun (WGS) entry which is preliminary data.</text>
</comment>
<dbReference type="EMBL" id="NQMS01000005">
    <property type="protein sequence ID" value="PAV96066.1"/>
    <property type="molecule type" value="Genomic_DNA"/>
</dbReference>
<name>A0A2A2MCL8_9GAMM</name>
<dbReference type="GO" id="GO:0005886">
    <property type="term" value="C:plasma membrane"/>
    <property type="evidence" value="ECO:0007669"/>
    <property type="project" value="UniProtKB-SubCell"/>
</dbReference>
<evidence type="ECO:0000256" key="1">
    <source>
        <dbReference type="ARBA" id="ARBA00022475"/>
    </source>
</evidence>
<organism evidence="8 9">
    <name type="scientific">Hafnia paralvei</name>
    <dbReference type="NCBI Taxonomy" id="546367"/>
    <lineage>
        <taxon>Bacteria</taxon>
        <taxon>Pseudomonadati</taxon>
        <taxon>Pseudomonadota</taxon>
        <taxon>Gammaproteobacteria</taxon>
        <taxon>Enterobacterales</taxon>
        <taxon>Hafniaceae</taxon>
        <taxon>Hafnia</taxon>
    </lineage>
</organism>
<keyword evidence="1 6" id="KW-1003">Cell membrane</keyword>
<evidence type="ECO:0000313" key="9">
    <source>
        <dbReference type="Proteomes" id="UP000218796"/>
    </source>
</evidence>
<protein>
    <recommendedName>
        <fullName evidence="6">Modulator protein MzrA</fullName>
    </recommendedName>
</protein>
<dbReference type="InterPro" id="IPR027398">
    <property type="entry name" value="SecD-TM"/>
</dbReference>
<comment type="function">
    <text evidence="6">Modulates the activity of the EnvZ/OmpR two-component regulatory system, probably by directly modulating EnvZ enzymatic activity and increasing stability of phosphorylated OmpR.</text>
</comment>
<evidence type="ECO:0000256" key="6">
    <source>
        <dbReference type="HAMAP-Rule" id="MF_00904"/>
    </source>
</evidence>
<comment type="similarity">
    <text evidence="6">Belongs to the MzrA family.</text>
</comment>
<dbReference type="Pfam" id="PF13721">
    <property type="entry name" value="SecD-TM1"/>
    <property type="match status" value="1"/>
</dbReference>
<keyword evidence="4 6" id="KW-1133">Transmembrane helix</keyword>
<keyword evidence="5 6" id="KW-0472">Membrane</keyword>
<dbReference type="GO" id="GO:0019901">
    <property type="term" value="F:protein kinase binding"/>
    <property type="evidence" value="ECO:0007669"/>
    <property type="project" value="UniProtKB-UniRule"/>
</dbReference>
<sequence>MTLLLIQRLGWKRALLLLALIIGVFAWWIAPHLTHKETTLQISATQAGLATPDGFFVYQKLDEHGISIKSITPDSNGLLVHLAKPEQQEEAMQVLQSVLPRGYSIAYKTHRRSLFQSSESDVKDPPRQARLNS</sequence>
<keyword evidence="9" id="KW-1185">Reference proteome</keyword>
<accession>A0A2A2MCL8</accession>
<comment type="subcellular location">
    <subcellularLocation>
        <location evidence="6">Cell inner membrane</location>
        <topology evidence="6">Single-pass membrane protein</topology>
    </subcellularLocation>
</comment>
<evidence type="ECO:0000256" key="3">
    <source>
        <dbReference type="ARBA" id="ARBA00022692"/>
    </source>
</evidence>
<gene>
    <name evidence="6" type="primary">mzrA</name>
    <name evidence="8" type="ORF">CJD50_13685</name>
</gene>
<dbReference type="Gene3D" id="3.30.70.260">
    <property type="match status" value="1"/>
</dbReference>
<reference evidence="8 9" key="1">
    <citation type="submission" date="2017-08" db="EMBL/GenBank/DDBJ databases">
        <title>Draft Genome Sequence of Hafnia alvei CITHA-6 Isolated from Raw Bovine Milk.</title>
        <authorList>
            <person name="Culligan E.P."/>
            <person name="Mcsweeney A."/>
            <person name="O'Doherty C."/>
            <person name="Gleeson E."/>
            <person name="O'Riordan D."/>
            <person name="Sleator R.D."/>
        </authorList>
    </citation>
    <scope>NUCLEOTIDE SEQUENCE [LARGE SCALE GENOMIC DNA]</scope>
    <source>
        <strain evidence="8 9">CITHA-6</strain>
    </source>
</reference>
<keyword evidence="2 6" id="KW-0997">Cell inner membrane</keyword>
<feature type="domain" description="SecD export protein N-terminal TM" evidence="7">
    <location>
        <begin position="11"/>
        <end position="106"/>
    </location>
</feature>
<dbReference type="NCBIfam" id="NF007915">
    <property type="entry name" value="PRK10629.1"/>
    <property type="match status" value="1"/>
</dbReference>
<evidence type="ECO:0000313" key="8">
    <source>
        <dbReference type="EMBL" id="PAV96066.1"/>
    </source>
</evidence>
<keyword evidence="3 6" id="KW-0812">Transmembrane</keyword>
<dbReference type="RefSeq" id="WP_004846770.1">
    <property type="nucleotide sequence ID" value="NZ_CATYOV010000001.1"/>
</dbReference>
<evidence type="ECO:0000256" key="2">
    <source>
        <dbReference type="ARBA" id="ARBA00022519"/>
    </source>
</evidence>
<dbReference type="InterPro" id="IPR026574">
    <property type="entry name" value="Modulator_MzrA"/>
</dbReference>
<evidence type="ECO:0000256" key="5">
    <source>
        <dbReference type="ARBA" id="ARBA00023136"/>
    </source>
</evidence>
<evidence type="ECO:0000256" key="4">
    <source>
        <dbReference type="ARBA" id="ARBA00022989"/>
    </source>
</evidence>
<dbReference type="GeneID" id="69637056"/>
<dbReference type="AlphaFoldDB" id="A0A2A2MCL8"/>
<comment type="subunit">
    <text evidence="6">Interacts with EnvZ.</text>
</comment>
<dbReference type="HAMAP" id="MF_00904">
    <property type="entry name" value="Modulator_MzrA"/>
    <property type="match status" value="1"/>
</dbReference>
<dbReference type="Proteomes" id="UP000218796">
    <property type="component" value="Unassembled WGS sequence"/>
</dbReference>
<evidence type="ECO:0000259" key="7">
    <source>
        <dbReference type="Pfam" id="PF13721"/>
    </source>
</evidence>